<feature type="transmembrane region" description="Helical" evidence="2">
    <location>
        <begin position="51"/>
        <end position="69"/>
    </location>
</feature>
<sequence length="373" mass="41476">MGYSENLGAGDSASRKVNLSIPIAICMSISLYNVIELNALILMTFERRKSLYFWSFLAATNGIAPHAIGFLLKNVLYSDNFILYVTLISVGWVMMVTGQSLVLYSRLHLIFWNQFWLRLVLTMIVTNAVILHVPIIVLMYGSNSSLSNPWAHPYMVYEKIQVTMFFLQEVVISAVYIKACSSFLSTQSALYGNGVRKIQRHLLLVNVMIILLDIPILVLEHVDFYDFQTAYKAIVYSVKLKLEFNILSRLVKMANSNGISGLRSQCPHADTAAGIHLSMFNGDASGRYVSCRVYAHGGEHGDTTGWNTGGWSMSDGIMRSTKITADCVKRGGENNENIERKLIGTGEHHYSTTNGMGGLSKPSSELNLATRGF</sequence>
<reference evidence="4 5" key="1">
    <citation type="submission" date="2017-06" db="EMBL/GenBank/DDBJ databases">
        <title>Comparative genomic analysis of Ambrosia Fusariam Clade fungi.</title>
        <authorList>
            <person name="Stajich J.E."/>
            <person name="Carrillo J."/>
            <person name="Kijimoto T."/>
            <person name="Eskalen A."/>
            <person name="O'Donnell K."/>
            <person name="Kasson M."/>
        </authorList>
    </citation>
    <scope>NUCLEOTIDE SEQUENCE [LARGE SCALE GENOMIC DNA]</scope>
    <source>
        <strain evidence="4">UCR3666</strain>
    </source>
</reference>
<dbReference type="PANTHER" id="PTHR37013">
    <property type="entry name" value="INTEGRAL MEMBRANE PROTEIN (AFU_ORTHOLOGUE AFUA_1G05950)-RELATED"/>
    <property type="match status" value="1"/>
</dbReference>
<comment type="caution">
    <text evidence="4">The sequence shown here is derived from an EMBL/GenBank/DDBJ whole genome shotgun (WGS) entry which is preliminary data.</text>
</comment>
<evidence type="ECO:0000256" key="2">
    <source>
        <dbReference type="SAM" id="Phobius"/>
    </source>
</evidence>
<evidence type="ECO:0000256" key="1">
    <source>
        <dbReference type="SAM" id="MobiDB-lite"/>
    </source>
</evidence>
<gene>
    <name evidence="4" type="ORF">CDV36_015383</name>
</gene>
<keyword evidence="5" id="KW-1185">Reference proteome</keyword>
<feature type="transmembrane region" description="Helical" evidence="2">
    <location>
        <begin position="81"/>
        <end position="104"/>
    </location>
</feature>
<dbReference type="InterPro" id="IPR056120">
    <property type="entry name" value="DUF7703"/>
</dbReference>
<keyword evidence="2" id="KW-1133">Transmembrane helix</keyword>
<evidence type="ECO:0000259" key="3">
    <source>
        <dbReference type="Pfam" id="PF24802"/>
    </source>
</evidence>
<feature type="transmembrane region" description="Helical" evidence="2">
    <location>
        <begin position="201"/>
        <end position="219"/>
    </location>
</feature>
<feature type="transmembrane region" description="Helical" evidence="2">
    <location>
        <begin position="160"/>
        <end position="180"/>
    </location>
</feature>
<proteinExistence type="predicted"/>
<protein>
    <recommendedName>
        <fullName evidence="3">DUF7703 domain-containing protein</fullName>
    </recommendedName>
</protein>
<dbReference type="Pfam" id="PF24802">
    <property type="entry name" value="DUF7703"/>
    <property type="match status" value="1"/>
</dbReference>
<keyword evidence="2" id="KW-0812">Transmembrane</keyword>
<evidence type="ECO:0000313" key="5">
    <source>
        <dbReference type="Proteomes" id="UP000277212"/>
    </source>
</evidence>
<dbReference type="PANTHER" id="PTHR37013:SF3">
    <property type="entry name" value="INTEGRAL MEMBRANE PROTEIN (AFU_ORTHOLOGUE AFUA_1G05950)"/>
    <property type="match status" value="1"/>
</dbReference>
<dbReference type="EMBL" id="NKUJ01000571">
    <property type="protein sequence ID" value="RMJ02351.1"/>
    <property type="molecule type" value="Genomic_DNA"/>
</dbReference>
<dbReference type="OrthoDB" id="405906at2759"/>
<organism evidence="4 5">
    <name type="scientific">Fusarium kuroshium</name>
    <dbReference type="NCBI Taxonomy" id="2010991"/>
    <lineage>
        <taxon>Eukaryota</taxon>
        <taxon>Fungi</taxon>
        <taxon>Dikarya</taxon>
        <taxon>Ascomycota</taxon>
        <taxon>Pezizomycotina</taxon>
        <taxon>Sordariomycetes</taxon>
        <taxon>Hypocreomycetidae</taxon>
        <taxon>Hypocreales</taxon>
        <taxon>Nectriaceae</taxon>
        <taxon>Fusarium</taxon>
        <taxon>Fusarium solani species complex</taxon>
    </lineage>
</organism>
<dbReference type="AlphaFoldDB" id="A0A3M2RAS5"/>
<name>A0A3M2RAS5_9HYPO</name>
<evidence type="ECO:0000313" key="4">
    <source>
        <dbReference type="EMBL" id="RMJ02351.1"/>
    </source>
</evidence>
<feature type="domain" description="DUF7703" evidence="3">
    <location>
        <begin position="23"/>
        <end position="254"/>
    </location>
</feature>
<dbReference type="Proteomes" id="UP000277212">
    <property type="component" value="Unassembled WGS sequence"/>
</dbReference>
<feature type="transmembrane region" description="Helical" evidence="2">
    <location>
        <begin position="20"/>
        <end position="44"/>
    </location>
</feature>
<feature type="region of interest" description="Disordered" evidence="1">
    <location>
        <begin position="350"/>
        <end position="373"/>
    </location>
</feature>
<keyword evidence="2" id="KW-0472">Membrane</keyword>
<accession>A0A3M2RAS5</accession>
<feature type="transmembrane region" description="Helical" evidence="2">
    <location>
        <begin position="116"/>
        <end position="140"/>
    </location>
</feature>